<keyword evidence="5" id="KW-0680">Restriction system</keyword>
<evidence type="ECO:0000313" key="10">
    <source>
        <dbReference type="EMBL" id="SFF07929.1"/>
    </source>
</evidence>
<sequence length="274" mass="31337">MNAMLDNTVLDKLMINEAYFTHKHIQLFQDSCLKTNLFDKDFVDLTVTSPPYNVGIEYNSNDDELNYEQYLDFSEKWLSNCFYWTKPQGRLVMNIPLDKNKGGQRAVGADLTKIAQKIGWQYHSTIIWNEGNISRRTAWGSWLSAAAPYVIAPVELIVVLYKGDWKKTNGSKISDITKEEFMTWTNGVWTFNGESKKRIGHPAPFPRELPRRAIKLFSFVGDTIFDPFCGSGTTLIEAELLNRVGVGVEIDANYCELAKNRILKEVEKIEAFIN</sequence>
<evidence type="ECO:0000313" key="11">
    <source>
        <dbReference type="Proteomes" id="UP000199513"/>
    </source>
</evidence>
<evidence type="ECO:0000256" key="2">
    <source>
        <dbReference type="ARBA" id="ARBA00022603"/>
    </source>
</evidence>
<evidence type="ECO:0000256" key="5">
    <source>
        <dbReference type="ARBA" id="ARBA00022747"/>
    </source>
</evidence>
<evidence type="ECO:0000256" key="7">
    <source>
        <dbReference type="ARBA" id="ARBA00049120"/>
    </source>
</evidence>
<dbReference type="InterPro" id="IPR017985">
    <property type="entry name" value="MeTrfase_CN4_CS"/>
</dbReference>
<evidence type="ECO:0000256" key="3">
    <source>
        <dbReference type="ARBA" id="ARBA00022679"/>
    </source>
</evidence>
<accession>A0A1I2FST8</accession>
<dbReference type="InterPro" id="IPR029063">
    <property type="entry name" value="SAM-dependent_MTases_sf"/>
</dbReference>
<dbReference type="SUPFAM" id="SSF53335">
    <property type="entry name" value="S-adenosyl-L-methionine-dependent methyltransferases"/>
    <property type="match status" value="1"/>
</dbReference>
<keyword evidence="3 10" id="KW-0808">Transferase</keyword>
<dbReference type="GO" id="GO:0003677">
    <property type="term" value="F:DNA binding"/>
    <property type="evidence" value="ECO:0007669"/>
    <property type="project" value="UniProtKB-KW"/>
</dbReference>
<dbReference type="Proteomes" id="UP000199513">
    <property type="component" value="Unassembled WGS sequence"/>
</dbReference>
<dbReference type="PROSITE" id="PS00093">
    <property type="entry name" value="N4_MTASE"/>
    <property type="match status" value="1"/>
</dbReference>
<protein>
    <recommendedName>
        <fullName evidence="8">Methyltransferase</fullName>
        <ecNumber evidence="8">2.1.1.-</ecNumber>
    </recommendedName>
</protein>
<dbReference type="GO" id="GO:0005737">
    <property type="term" value="C:cytoplasm"/>
    <property type="evidence" value="ECO:0007669"/>
    <property type="project" value="TreeGrafter"/>
</dbReference>
<dbReference type="Pfam" id="PF01555">
    <property type="entry name" value="N6_N4_Mtase"/>
    <property type="match status" value="1"/>
</dbReference>
<comment type="similarity">
    <text evidence="1">Belongs to the N(4)/N(6)-methyltransferase family. N(4) subfamily.</text>
</comment>
<dbReference type="PANTHER" id="PTHR13370:SF24">
    <property type="entry name" value="TYPE III RESTRICTION-MODIFICATION ENZYME STYLTI MOD SUBUNIT"/>
    <property type="match status" value="1"/>
</dbReference>
<dbReference type="GO" id="GO:0009307">
    <property type="term" value="P:DNA restriction-modification system"/>
    <property type="evidence" value="ECO:0007669"/>
    <property type="project" value="UniProtKB-KW"/>
</dbReference>
<dbReference type="GO" id="GO:0015667">
    <property type="term" value="F:site-specific DNA-methyltransferase (cytosine-N4-specific) activity"/>
    <property type="evidence" value="ECO:0007669"/>
    <property type="project" value="UniProtKB-EC"/>
</dbReference>
<proteinExistence type="inferred from homology"/>
<dbReference type="PRINTS" id="PR00508">
    <property type="entry name" value="S21N4MTFRASE"/>
</dbReference>
<dbReference type="GO" id="GO:0008170">
    <property type="term" value="F:N-methyltransferase activity"/>
    <property type="evidence" value="ECO:0007669"/>
    <property type="project" value="InterPro"/>
</dbReference>
<dbReference type="GO" id="GO:0032259">
    <property type="term" value="P:methylation"/>
    <property type="evidence" value="ECO:0007669"/>
    <property type="project" value="UniProtKB-KW"/>
</dbReference>
<comment type="catalytic activity">
    <reaction evidence="7">
        <text>a 2'-deoxycytidine in DNA + S-adenosyl-L-methionine = an N(4)-methyl-2'-deoxycytidine in DNA + S-adenosyl-L-homocysteine + H(+)</text>
        <dbReference type="Rhea" id="RHEA:16857"/>
        <dbReference type="Rhea" id="RHEA-COMP:11369"/>
        <dbReference type="Rhea" id="RHEA-COMP:13674"/>
        <dbReference type="ChEBI" id="CHEBI:15378"/>
        <dbReference type="ChEBI" id="CHEBI:57856"/>
        <dbReference type="ChEBI" id="CHEBI:59789"/>
        <dbReference type="ChEBI" id="CHEBI:85452"/>
        <dbReference type="ChEBI" id="CHEBI:137933"/>
        <dbReference type="EC" id="2.1.1.113"/>
    </reaction>
</comment>
<dbReference type="AlphaFoldDB" id="A0A1I2FST8"/>
<dbReference type="InterPro" id="IPR053943">
    <property type="entry name" value="RlmKL-like_Mtase_CS"/>
</dbReference>
<keyword evidence="11" id="KW-1185">Reference proteome</keyword>
<dbReference type="Gene3D" id="3.40.50.150">
    <property type="entry name" value="Vaccinia Virus protein VP39"/>
    <property type="match status" value="1"/>
</dbReference>
<evidence type="ECO:0000259" key="9">
    <source>
        <dbReference type="Pfam" id="PF01555"/>
    </source>
</evidence>
<keyword evidence="4" id="KW-0949">S-adenosyl-L-methionine</keyword>
<reference evidence="10 11" key="1">
    <citation type="submission" date="2016-10" db="EMBL/GenBank/DDBJ databases">
        <authorList>
            <person name="de Groot N.N."/>
        </authorList>
    </citation>
    <scope>NUCLEOTIDE SEQUENCE [LARGE SCALE GENOMIC DNA]</scope>
    <source>
        <strain>GEY</strain>
        <strain evidence="11">DSM 9560</strain>
    </source>
</reference>
<dbReference type="PROSITE" id="PS01261">
    <property type="entry name" value="UPF0020"/>
    <property type="match status" value="1"/>
</dbReference>
<dbReference type="EMBL" id="FONY01000015">
    <property type="protein sequence ID" value="SFF07929.1"/>
    <property type="molecule type" value="Genomic_DNA"/>
</dbReference>
<evidence type="ECO:0000256" key="6">
    <source>
        <dbReference type="ARBA" id="ARBA00023125"/>
    </source>
</evidence>
<keyword evidence="6" id="KW-0238">DNA-binding</keyword>
<organism evidence="10 11">
    <name type="scientific">Thermoflexibacter ruber</name>
    <dbReference type="NCBI Taxonomy" id="1003"/>
    <lineage>
        <taxon>Bacteria</taxon>
        <taxon>Pseudomonadati</taxon>
        <taxon>Bacteroidota</taxon>
        <taxon>Cytophagia</taxon>
        <taxon>Cytophagales</taxon>
        <taxon>Thermoflexibacteraceae</taxon>
        <taxon>Thermoflexibacter</taxon>
    </lineage>
</organism>
<gene>
    <name evidence="10" type="ORF">SAMN04488541_101518</name>
</gene>
<dbReference type="EC" id="2.1.1.-" evidence="8"/>
<evidence type="ECO:0000256" key="1">
    <source>
        <dbReference type="ARBA" id="ARBA00010203"/>
    </source>
</evidence>
<dbReference type="PANTHER" id="PTHR13370">
    <property type="entry name" value="RNA METHYLASE-RELATED"/>
    <property type="match status" value="1"/>
</dbReference>
<name>A0A1I2FST8_9BACT</name>
<evidence type="ECO:0000256" key="4">
    <source>
        <dbReference type="ARBA" id="ARBA00022691"/>
    </source>
</evidence>
<dbReference type="InterPro" id="IPR002941">
    <property type="entry name" value="DNA_methylase_N4/N6"/>
</dbReference>
<evidence type="ECO:0000256" key="8">
    <source>
        <dbReference type="RuleBase" id="RU362026"/>
    </source>
</evidence>
<keyword evidence="2 10" id="KW-0489">Methyltransferase</keyword>
<dbReference type="STRING" id="1003.SAMN04488541_101518"/>
<dbReference type="InterPro" id="IPR001091">
    <property type="entry name" value="RM_Methyltransferase"/>
</dbReference>
<feature type="domain" description="DNA methylase N-4/N-6" evidence="9">
    <location>
        <begin position="43"/>
        <end position="259"/>
    </location>
</feature>